<protein>
    <recommendedName>
        <fullName evidence="10">UV-endonuclease UvdE</fullName>
    </recommendedName>
</protein>
<evidence type="ECO:0000256" key="7">
    <source>
        <dbReference type="SAM" id="MobiDB-lite"/>
    </source>
</evidence>
<name>A0A367K9G5_RHIAZ</name>
<reference evidence="8 9" key="1">
    <citation type="journal article" date="2018" name="G3 (Bethesda)">
        <title>Phylogenetic and Phylogenomic Definition of Rhizopus Species.</title>
        <authorList>
            <person name="Gryganskyi A.P."/>
            <person name="Golan J."/>
            <person name="Dolatabadi S."/>
            <person name="Mondo S."/>
            <person name="Robb S."/>
            <person name="Idnurm A."/>
            <person name="Muszewska A."/>
            <person name="Steczkiewicz K."/>
            <person name="Masonjones S."/>
            <person name="Liao H.L."/>
            <person name="Gajdeczka M.T."/>
            <person name="Anike F."/>
            <person name="Vuek A."/>
            <person name="Anishchenko I.M."/>
            <person name="Voigt K."/>
            <person name="de Hoog G.S."/>
            <person name="Smith M.E."/>
            <person name="Heitman J."/>
            <person name="Vilgalys R."/>
            <person name="Stajich J.E."/>
        </authorList>
    </citation>
    <scope>NUCLEOTIDE SEQUENCE [LARGE SCALE GENOMIC DNA]</scope>
    <source>
        <strain evidence="8 9">CBS 357.93</strain>
    </source>
</reference>
<feature type="compositionally biased region" description="Basic and acidic residues" evidence="7">
    <location>
        <begin position="444"/>
        <end position="457"/>
    </location>
</feature>
<dbReference type="SUPFAM" id="SSF51658">
    <property type="entry name" value="Xylose isomerase-like"/>
    <property type="match status" value="1"/>
</dbReference>
<evidence type="ECO:0000256" key="1">
    <source>
        <dbReference type="ARBA" id="ARBA00022722"/>
    </source>
</evidence>
<feature type="compositionally biased region" description="Basic residues" evidence="7">
    <location>
        <begin position="458"/>
        <end position="471"/>
    </location>
</feature>
<dbReference type="NCBIfam" id="TIGR00629">
    <property type="entry name" value="uvde"/>
    <property type="match status" value="1"/>
</dbReference>
<dbReference type="GO" id="GO:0004519">
    <property type="term" value="F:endonuclease activity"/>
    <property type="evidence" value="ECO:0007669"/>
    <property type="project" value="UniProtKB-KW"/>
</dbReference>
<accession>A0A367K9G5</accession>
<dbReference type="PANTHER" id="PTHR31290:SF5">
    <property type="entry name" value="UV-DAMAGE ENDONUCLEASE"/>
    <property type="match status" value="1"/>
</dbReference>
<evidence type="ECO:0000256" key="2">
    <source>
        <dbReference type="ARBA" id="ARBA00022759"/>
    </source>
</evidence>
<evidence type="ECO:0000256" key="5">
    <source>
        <dbReference type="ARBA" id="ARBA00022801"/>
    </source>
</evidence>
<feature type="region of interest" description="Disordered" evidence="7">
    <location>
        <begin position="443"/>
        <end position="471"/>
    </location>
</feature>
<dbReference type="GO" id="GO:0005739">
    <property type="term" value="C:mitochondrion"/>
    <property type="evidence" value="ECO:0007669"/>
    <property type="project" value="TreeGrafter"/>
</dbReference>
<dbReference type="Pfam" id="PF03851">
    <property type="entry name" value="UvdE"/>
    <property type="match status" value="2"/>
</dbReference>
<comment type="caution">
    <text evidence="8">The sequence shown here is derived from an EMBL/GenBank/DDBJ whole genome shotgun (WGS) entry which is preliminary data.</text>
</comment>
<keyword evidence="6" id="KW-0234">DNA repair</keyword>
<dbReference type="EMBL" id="PJQL01000170">
    <property type="protein sequence ID" value="RCH98800.1"/>
    <property type="molecule type" value="Genomic_DNA"/>
</dbReference>
<evidence type="ECO:0000313" key="8">
    <source>
        <dbReference type="EMBL" id="RCH98800.1"/>
    </source>
</evidence>
<evidence type="ECO:0000256" key="6">
    <source>
        <dbReference type="ARBA" id="ARBA00023204"/>
    </source>
</evidence>
<keyword evidence="1" id="KW-0540">Nuclease</keyword>
<gene>
    <name evidence="8" type="ORF">CU097_015098</name>
</gene>
<keyword evidence="2" id="KW-0255">Endonuclease</keyword>
<dbReference type="GO" id="GO:0016787">
    <property type="term" value="F:hydrolase activity"/>
    <property type="evidence" value="ECO:0007669"/>
    <property type="project" value="UniProtKB-KW"/>
</dbReference>
<evidence type="ECO:0000256" key="4">
    <source>
        <dbReference type="ARBA" id="ARBA00022769"/>
    </source>
</evidence>
<dbReference type="AlphaFoldDB" id="A0A367K9G5"/>
<dbReference type="Proteomes" id="UP000252139">
    <property type="component" value="Unassembled WGS sequence"/>
</dbReference>
<sequence length="471" mass="53039">MAPVKAASAALSLGTPTVSTKQIRSVKTEAKTTRVVDVARYVHDDPRDFKGRLGYACLNTVLRHQKPPVFCSRTCRLSTAQKNGVEYLQELALQNIKDLKKLIQWNEGKNWLFYIDVVRVIQRISIDNHIKFMRISSEVFPLATHEKVGYSIDFAKDALAEVGQLARKYSHRLTTHPGQYNQLVSLTPKVVENTIRDLNHHAQMMDYMGLDQDGVMIIHMGGVYGDKESAIARFEEQYVKLPEPVKRRLVLENDEFGYSVSDLLPVCKKLKIPIVLDCINPGDIKDLVSVLPEINQIWAERGIKPKTLPPTTDDVDLMIEAKDKEQAVLELYKLFDLQPVNDESYIPIKGTESTQTKGRKSNKKGAKKIEEETTNAVEAIVEETVERPVTEELSSTRKSKRKAIAAMSTVLNGIDDEAMVIKATKKRSKSVATSVANGNLITEEAVKAMEADNETKVKKEKKEKKKKHNKK</sequence>
<dbReference type="InterPro" id="IPR036237">
    <property type="entry name" value="Xyl_isomerase-like_sf"/>
</dbReference>
<dbReference type="OrthoDB" id="541883at2759"/>
<dbReference type="GO" id="GO:0006289">
    <property type="term" value="P:nucleotide-excision repair"/>
    <property type="evidence" value="ECO:0007669"/>
    <property type="project" value="InterPro"/>
</dbReference>
<evidence type="ECO:0008006" key="10">
    <source>
        <dbReference type="Google" id="ProtNLM"/>
    </source>
</evidence>
<dbReference type="GO" id="GO:0009411">
    <property type="term" value="P:response to UV"/>
    <property type="evidence" value="ECO:0007669"/>
    <property type="project" value="InterPro"/>
</dbReference>
<organism evidence="8 9">
    <name type="scientific">Rhizopus azygosporus</name>
    <name type="common">Rhizopus microsporus var. azygosporus</name>
    <dbReference type="NCBI Taxonomy" id="86630"/>
    <lineage>
        <taxon>Eukaryota</taxon>
        <taxon>Fungi</taxon>
        <taxon>Fungi incertae sedis</taxon>
        <taxon>Mucoromycota</taxon>
        <taxon>Mucoromycotina</taxon>
        <taxon>Mucoromycetes</taxon>
        <taxon>Mucorales</taxon>
        <taxon>Mucorineae</taxon>
        <taxon>Rhizopodaceae</taxon>
        <taxon>Rhizopus</taxon>
    </lineage>
</organism>
<dbReference type="Gene3D" id="3.20.20.150">
    <property type="entry name" value="Divalent-metal-dependent TIM barrel enzymes"/>
    <property type="match status" value="2"/>
</dbReference>
<dbReference type="GO" id="GO:0005634">
    <property type="term" value="C:nucleus"/>
    <property type="evidence" value="ECO:0007669"/>
    <property type="project" value="TreeGrafter"/>
</dbReference>
<keyword evidence="9" id="KW-1185">Reference proteome</keyword>
<evidence type="ECO:0000313" key="9">
    <source>
        <dbReference type="Proteomes" id="UP000252139"/>
    </source>
</evidence>
<dbReference type="GO" id="GO:0043504">
    <property type="term" value="P:mitochondrial DNA repair"/>
    <property type="evidence" value="ECO:0007669"/>
    <property type="project" value="TreeGrafter"/>
</dbReference>
<keyword evidence="3" id="KW-0227">DNA damage</keyword>
<evidence type="ECO:0000256" key="3">
    <source>
        <dbReference type="ARBA" id="ARBA00022763"/>
    </source>
</evidence>
<keyword evidence="5" id="KW-0378">Hydrolase</keyword>
<dbReference type="InterPro" id="IPR004601">
    <property type="entry name" value="UvdE"/>
</dbReference>
<proteinExistence type="predicted"/>
<dbReference type="PANTHER" id="PTHR31290">
    <property type="entry name" value="UV-DAMAGE ENDONUCLEASE"/>
    <property type="match status" value="1"/>
</dbReference>
<keyword evidence="4" id="KW-0228">DNA excision</keyword>